<protein>
    <submittedName>
        <fullName evidence="1">Uncharacterized protein</fullName>
    </submittedName>
</protein>
<evidence type="ECO:0000313" key="2">
    <source>
        <dbReference type="Proteomes" id="UP000010478"/>
    </source>
</evidence>
<gene>
    <name evidence="1" type="ORF">Osc7112_0786</name>
</gene>
<reference evidence="1 2" key="1">
    <citation type="submission" date="2012-05" db="EMBL/GenBank/DDBJ databases">
        <title>Finished chromosome of genome of Oscillatoria sp. PCC 7112.</title>
        <authorList>
            <consortium name="US DOE Joint Genome Institute"/>
            <person name="Gugger M."/>
            <person name="Coursin T."/>
            <person name="Rippka R."/>
            <person name="Tandeau De Marsac N."/>
            <person name="Huntemann M."/>
            <person name="Wei C.-L."/>
            <person name="Han J."/>
            <person name="Detter J.C."/>
            <person name="Han C."/>
            <person name="Tapia R."/>
            <person name="Davenport K."/>
            <person name="Daligault H."/>
            <person name="Erkkila T."/>
            <person name="Gu W."/>
            <person name="Munk A.C.C."/>
            <person name="Teshima H."/>
            <person name="Xu Y."/>
            <person name="Chain P."/>
            <person name="Chen A."/>
            <person name="Krypides N."/>
            <person name="Mavromatis K."/>
            <person name="Markowitz V."/>
            <person name="Szeto E."/>
            <person name="Ivanova N."/>
            <person name="Mikhailova N."/>
            <person name="Ovchinnikova G."/>
            <person name="Pagani I."/>
            <person name="Pati A."/>
            <person name="Goodwin L."/>
            <person name="Peters L."/>
            <person name="Pitluck S."/>
            <person name="Woyke T."/>
            <person name="Kerfeld C."/>
        </authorList>
    </citation>
    <scope>NUCLEOTIDE SEQUENCE [LARGE SCALE GENOMIC DNA]</scope>
    <source>
        <strain evidence="1 2">PCC 7112</strain>
    </source>
</reference>
<proteinExistence type="predicted"/>
<accession>K9VBT8</accession>
<dbReference type="AlphaFoldDB" id="K9VBT8"/>
<dbReference type="KEGG" id="oni:Osc7112_0786"/>
<organism evidence="1 2">
    <name type="scientific">Phormidium nigroviride PCC 7112</name>
    <dbReference type="NCBI Taxonomy" id="179408"/>
    <lineage>
        <taxon>Bacteria</taxon>
        <taxon>Bacillati</taxon>
        <taxon>Cyanobacteriota</taxon>
        <taxon>Cyanophyceae</taxon>
        <taxon>Oscillatoriophycideae</taxon>
        <taxon>Oscillatoriales</taxon>
        <taxon>Oscillatoriaceae</taxon>
        <taxon>Phormidium</taxon>
    </lineage>
</organism>
<keyword evidence="2" id="KW-1185">Reference proteome</keyword>
<dbReference type="HOGENOM" id="CLU_705653_0_0_3"/>
<dbReference type="OrthoDB" id="459685at2"/>
<name>K9VBT8_9CYAN</name>
<dbReference type="RefSeq" id="WP_015174701.1">
    <property type="nucleotide sequence ID" value="NC_019729.1"/>
</dbReference>
<dbReference type="EMBL" id="CP003614">
    <property type="protein sequence ID" value="AFZ05371.1"/>
    <property type="molecule type" value="Genomic_DNA"/>
</dbReference>
<dbReference type="eggNOG" id="ENOG50340EM">
    <property type="taxonomic scope" value="Bacteria"/>
</dbReference>
<dbReference type="Proteomes" id="UP000010478">
    <property type="component" value="Chromosome"/>
</dbReference>
<dbReference type="STRING" id="179408.Osc7112_0786"/>
<evidence type="ECO:0000313" key="1">
    <source>
        <dbReference type="EMBL" id="AFZ05371.1"/>
    </source>
</evidence>
<sequence>MTTREPTNNNAIEVDGICIDIKGPDIIVLPIPNSNWGLITSVDFRLGITNNSSSALPLHIYQSVVPQLVTSDGQEIPRISVLEPELAPTPVNIPQQQNWVETFTRFFANLVNWLKFRNSAADSERILYLMSLEKYTSLTVTALLFWNHDRLQLQFIPAGNVSRFEALQAQQYRLRFIGINFNTNQPNSEVETTEVADSEQPASQFVNLRLVEPLATNKNAVEVDGICFETVVAEQIVISDSELDSRIYMEFGINITNNTLAPVRFNLFDSLIPQLAERDRYREQTWPFYRMEIAPKESHFPLVMPGESISFLSPGSLFWDKSNQLCLQITAADAGIWFFSKLNLGKYYIHFAYRNQSTAIEIYHPTLKNITLMTELWTGFIFAPYVELNLV</sequence>